<keyword evidence="2" id="KW-1185">Reference proteome</keyword>
<dbReference type="GO" id="GO:0004177">
    <property type="term" value="F:aminopeptidase activity"/>
    <property type="evidence" value="ECO:0007669"/>
    <property type="project" value="UniProtKB-KW"/>
</dbReference>
<sequence>MGSPLSLSLSTTFPGNQSISRKKFVVFAAKMSRLEEAMKIR</sequence>
<evidence type="ECO:0000313" key="2">
    <source>
        <dbReference type="Proteomes" id="UP000265520"/>
    </source>
</evidence>
<dbReference type="EMBL" id="LXQA010485647">
    <property type="protein sequence ID" value="MCI54811.1"/>
    <property type="molecule type" value="Genomic_DNA"/>
</dbReference>
<keyword evidence="1" id="KW-0378">Hydrolase</keyword>
<evidence type="ECO:0000313" key="1">
    <source>
        <dbReference type="EMBL" id="MCI54811.1"/>
    </source>
</evidence>
<comment type="caution">
    <text evidence="1">The sequence shown here is derived from an EMBL/GenBank/DDBJ whole genome shotgun (WGS) entry which is preliminary data.</text>
</comment>
<reference evidence="1 2" key="1">
    <citation type="journal article" date="2018" name="Front. Plant Sci.">
        <title>Red Clover (Trifolium pratense) and Zigzag Clover (T. medium) - A Picture of Genomic Similarities and Differences.</title>
        <authorList>
            <person name="Dluhosova J."/>
            <person name="Istvanek J."/>
            <person name="Nedelnik J."/>
            <person name="Repkova J."/>
        </authorList>
    </citation>
    <scope>NUCLEOTIDE SEQUENCE [LARGE SCALE GENOMIC DNA]</scope>
    <source>
        <strain evidence="2">cv. 10/8</strain>
        <tissue evidence="1">Leaf</tissue>
    </source>
</reference>
<keyword evidence="1" id="KW-0645">Protease</keyword>
<keyword evidence="1" id="KW-0031">Aminopeptidase</keyword>
<dbReference type="Proteomes" id="UP000265520">
    <property type="component" value="Unassembled WGS sequence"/>
</dbReference>
<feature type="non-terminal residue" evidence="1">
    <location>
        <position position="41"/>
    </location>
</feature>
<accession>A0A392T0Y4</accession>
<name>A0A392T0Y4_9FABA</name>
<proteinExistence type="predicted"/>
<organism evidence="1 2">
    <name type="scientific">Trifolium medium</name>
    <dbReference type="NCBI Taxonomy" id="97028"/>
    <lineage>
        <taxon>Eukaryota</taxon>
        <taxon>Viridiplantae</taxon>
        <taxon>Streptophyta</taxon>
        <taxon>Embryophyta</taxon>
        <taxon>Tracheophyta</taxon>
        <taxon>Spermatophyta</taxon>
        <taxon>Magnoliopsida</taxon>
        <taxon>eudicotyledons</taxon>
        <taxon>Gunneridae</taxon>
        <taxon>Pentapetalae</taxon>
        <taxon>rosids</taxon>
        <taxon>fabids</taxon>
        <taxon>Fabales</taxon>
        <taxon>Fabaceae</taxon>
        <taxon>Papilionoideae</taxon>
        <taxon>50 kb inversion clade</taxon>
        <taxon>NPAAA clade</taxon>
        <taxon>Hologalegina</taxon>
        <taxon>IRL clade</taxon>
        <taxon>Trifolieae</taxon>
        <taxon>Trifolium</taxon>
    </lineage>
</organism>
<protein>
    <submittedName>
        <fullName evidence="1">Methionine aminopeptidase 1B chloroplastic-like</fullName>
    </submittedName>
</protein>
<dbReference type="AlphaFoldDB" id="A0A392T0Y4"/>